<name>A6VL00_ACTSZ</name>
<dbReference type="eggNOG" id="COG2731">
    <property type="taxonomic scope" value="Bacteria"/>
</dbReference>
<sequence>MIFGHISNVNPNPYPQAIRLALEYLTKTDFDAMTPGRYSLKGDKIYVQVLDLETKPKAEYLPEIHRTFIDVQYLHAGTEIMAVSPDLGNNPVAIEYDPERDILYYAEVENEQELHCQPGNFAVFFPEDTHRAAIYDGSGKIRKIVVKIALSEIEESL</sequence>
<dbReference type="SUPFAM" id="SSF51197">
    <property type="entry name" value="Clavaminate synthase-like"/>
    <property type="match status" value="1"/>
</dbReference>
<dbReference type="OrthoDB" id="6196468at2"/>
<dbReference type="Pfam" id="PF04074">
    <property type="entry name" value="DUF386"/>
    <property type="match status" value="1"/>
</dbReference>
<dbReference type="PANTHER" id="PTHR34986">
    <property type="entry name" value="EVOLVED BETA-GALACTOSIDASE SUBUNIT BETA"/>
    <property type="match status" value="1"/>
</dbReference>
<organism evidence="1 2">
    <name type="scientific">Actinobacillus succinogenes (strain ATCC 55618 / DSM 22257 / CCUG 43843 / 130Z)</name>
    <dbReference type="NCBI Taxonomy" id="339671"/>
    <lineage>
        <taxon>Bacteria</taxon>
        <taxon>Pseudomonadati</taxon>
        <taxon>Pseudomonadota</taxon>
        <taxon>Gammaproteobacteria</taxon>
        <taxon>Pasteurellales</taxon>
        <taxon>Pasteurellaceae</taxon>
        <taxon>Actinobacillus</taxon>
    </lineage>
</organism>
<dbReference type="AlphaFoldDB" id="A6VL00"/>
<accession>A6VL00</accession>
<evidence type="ECO:0000313" key="2">
    <source>
        <dbReference type="Proteomes" id="UP000001114"/>
    </source>
</evidence>
<dbReference type="Proteomes" id="UP000001114">
    <property type="component" value="Chromosome"/>
</dbReference>
<dbReference type="InterPro" id="IPR037012">
    <property type="entry name" value="NanQ/TabA/YiaL_sf"/>
</dbReference>
<evidence type="ECO:0008006" key="3">
    <source>
        <dbReference type="Google" id="ProtNLM"/>
    </source>
</evidence>
<keyword evidence="2" id="KW-1185">Reference proteome</keyword>
<dbReference type="STRING" id="339671.Asuc_0269"/>
<dbReference type="PANTHER" id="PTHR34986:SF1">
    <property type="entry name" value="PROTEIN YIAL"/>
    <property type="match status" value="1"/>
</dbReference>
<reference evidence="2" key="1">
    <citation type="journal article" date="2010" name="BMC Genomics">
        <title>A genomic perspective on the potential of Actinobacillus succinogenes for industrial succinate production.</title>
        <authorList>
            <person name="McKinlay J.B."/>
            <person name="Laivenieks M."/>
            <person name="Schindler B.D."/>
            <person name="McKinlay A.A."/>
            <person name="Siddaramappa S."/>
            <person name="Challacombe J.F."/>
            <person name="Lowry S.R."/>
            <person name="Clum A."/>
            <person name="Lapidus A.L."/>
            <person name="Burkhart K.B."/>
            <person name="Harkins V."/>
            <person name="Vieille C."/>
        </authorList>
    </citation>
    <scope>NUCLEOTIDE SEQUENCE [LARGE SCALE GENOMIC DNA]</scope>
    <source>
        <strain evidence="2">ATCC 55618 / DSM 22257 / CCUG 43843 / 130Z</strain>
    </source>
</reference>
<gene>
    <name evidence="1" type="ordered locus">Asuc_0269</name>
</gene>
<protein>
    <recommendedName>
        <fullName evidence="3">YhcH/YjgK/YiaL family protein</fullName>
    </recommendedName>
</protein>
<dbReference type="RefSeq" id="WP_011978923.1">
    <property type="nucleotide sequence ID" value="NC_009655.1"/>
</dbReference>
<dbReference type="HOGENOM" id="CLU_107139_3_3_6"/>
<proteinExistence type="predicted"/>
<dbReference type="EMBL" id="CP000746">
    <property type="protein sequence ID" value="ABR73647.1"/>
    <property type="molecule type" value="Genomic_DNA"/>
</dbReference>
<dbReference type="Gene3D" id="2.60.120.370">
    <property type="entry name" value="YhcH/YjgK/YiaL"/>
    <property type="match status" value="1"/>
</dbReference>
<dbReference type="GO" id="GO:0005829">
    <property type="term" value="C:cytosol"/>
    <property type="evidence" value="ECO:0007669"/>
    <property type="project" value="TreeGrafter"/>
</dbReference>
<dbReference type="NCBIfam" id="TIGR00022">
    <property type="entry name" value="YhcH/YjgK/YiaL family protein"/>
    <property type="match status" value="1"/>
</dbReference>
<dbReference type="KEGG" id="asu:Asuc_0269"/>
<dbReference type="InterPro" id="IPR004375">
    <property type="entry name" value="NanQ/TabA/YiaL"/>
</dbReference>
<evidence type="ECO:0000313" key="1">
    <source>
        <dbReference type="EMBL" id="ABR73647.1"/>
    </source>
</evidence>